<feature type="region of interest" description="Disordered" evidence="19">
    <location>
        <begin position="1"/>
        <end position="66"/>
    </location>
</feature>
<dbReference type="Gene3D" id="6.10.280.70">
    <property type="match status" value="1"/>
</dbReference>
<evidence type="ECO:0000256" key="18">
    <source>
        <dbReference type="SAM" id="Coils"/>
    </source>
</evidence>
<evidence type="ECO:0000256" key="11">
    <source>
        <dbReference type="ARBA" id="ARBA00022792"/>
    </source>
</evidence>
<evidence type="ECO:0000256" key="17">
    <source>
        <dbReference type="ARBA" id="ARBA00030300"/>
    </source>
</evidence>
<evidence type="ECO:0000259" key="20">
    <source>
        <dbReference type="PROSITE" id="PS51151"/>
    </source>
</evidence>
<dbReference type="InterPro" id="IPR038187">
    <property type="entry name" value="NAC_A/B_dom_sf"/>
</dbReference>
<gene>
    <name evidence="21" type="primary">ATP7</name>
    <name evidence="21" type="ORF">IMSHALPRED_004651</name>
</gene>
<evidence type="ECO:0000256" key="9">
    <source>
        <dbReference type="ARBA" id="ARBA00022547"/>
    </source>
</evidence>
<dbReference type="InterPro" id="IPR036228">
    <property type="entry name" value="ATP_synth_F0_dsu_sf_mt"/>
</dbReference>
<dbReference type="GO" id="GO:0015986">
    <property type="term" value="P:proton motive force-driven ATP synthesis"/>
    <property type="evidence" value="ECO:0007669"/>
    <property type="project" value="InterPro"/>
</dbReference>
<dbReference type="Pfam" id="PF01849">
    <property type="entry name" value="NAC"/>
    <property type="match status" value="1"/>
</dbReference>
<dbReference type="Pfam" id="PF05873">
    <property type="entry name" value="Mt_ATP-synt_D"/>
    <property type="match status" value="1"/>
</dbReference>
<keyword evidence="15" id="KW-0472">Membrane</keyword>
<evidence type="ECO:0000256" key="4">
    <source>
        <dbReference type="ARBA" id="ARBA00006842"/>
    </source>
</evidence>
<dbReference type="OrthoDB" id="35799at2759"/>
<feature type="compositionally biased region" description="Polar residues" evidence="19">
    <location>
        <begin position="124"/>
        <end position="134"/>
    </location>
</feature>
<dbReference type="GO" id="GO:0005743">
    <property type="term" value="C:mitochondrial inner membrane"/>
    <property type="evidence" value="ECO:0007669"/>
    <property type="project" value="UniProtKB-SubCell"/>
</dbReference>
<dbReference type="GO" id="GO:0015031">
    <property type="term" value="P:protein transport"/>
    <property type="evidence" value="ECO:0007669"/>
    <property type="project" value="UniProtKB-KW"/>
</dbReference>
<evidence type="ECO:0000256" key="15">
    <source>
        <dbReference type="ARBA" id="ARBA00023136"/>
    </source>
</evidence>
<feature type="region of interest" description="Disordered" evidence="19">
    <location>
        <begin position="124"/>
        <end position="169"/>
    </location>
</feature>
<dbReference type="EMBL" id="CAJPDT010000023">
    <property type="protein sequence ID" value="CAF9919539.1"/>
    <property type="molecule type" value="Genomic_DNA"/>
</dbReference>
<dbReference type="Pfam" id="PF19026">
    <property type="entry name" value="UBA_HYPK"/>
    <property type="match status" value="1"/>
</dbReference>
<comment type="subcellular location">
    <subcellularLocation>
        <location evidence="3">Cytoplasm</location>
    </subcellularLocation>
    <subcellularLocation>
        <location evidence="2">Mitochondrion inner membrane</location>
    </subcellularLocation>
    <subcellularLocation>
        <location evidence="1">Nucleus</location>
    </subcellularLocation>
</comment>
<dbReference type="PANTHER" id="PTHR21713">
    <property type="entry name" value="NASCENT POLYPEPTIDE ASSOCIATED COMPLEX ALPHA SUBUNIT-RELATED"/>
    <property type="match status" value="1"/>
</dbReference>
<dbReference type="AlphaFoldDB" id="A0A8H3IMX2"/>
<evidence type="ECO:0000313" key="21">
    <source>
        <dbReference type="EMBL" id="CAF9919539.1"/>
    </source>
</evidence>
<comment type="similarity">
    <text evidence="5">Belongs to the NAC-alpha family.</text>
</comment>
<dbReference type="FunFam" id="2.20.70.30:FF:000002">
    <property type="entry name" value="Nascent polypeptide-associated complex (NAC), alpha subunit"/>
    <property type="match status" value="1"/>
</dbReference>
<keyword evidence="13" id="KW-0406">Ion transport</keyword>
<dbReference type="CDD" id="cd14358">
    <property type="entry name" value="UBA_NAC_euk"/>
    <property type="match status" value="1"/>
</dbReference>
<keyword evidence="18" id="KW-0175">Coiled coil</keyword>
<feature type="coiled-coil region" evidence="18">
    <location>
        <begin position="473"/>
        <end position="500"/>
    </location>
</feature>
<dbReference type="InterPro" id="IPR016641">
    <property type="entry name" value="EGD2/NACA0like"/>
</dbReference>
<evidence type="ECO:0000256" key="5">
    <source>
        <dbReference type="ARBA" id="ARBA00009882"/>
    </source>
</evidence>
<feature type="compositionally biased region" description="Acidic residues" evidence="19">
    <location>
        <begin position="159"/>
        <end position="169"/>
    </location>
</feature>
<dbReference type="Gene3D" id="1.10.8.10">
    <property type="entry name" value="DNA helicase RuvA subunit, C-terminal domain"/>
    <property type="match status" value="1"/>
</dbReference>
<dbReference type="SUPFAM" id="SSF161065">
    <property type="entry name" value="ATP synthase D chain-like"/>
    <property type="match status" value="1"/>
</dbReference>
<evidence type="ECO:0000256" key="3">
    <source>
        <dbReference type="ARBA" id="ARBA00004496"/>
    </source>
</evidence>
<protein>
    <recommendedName>
        <fullName evidence="7">ATP synthase subunit d, mitochondrial</fullName>
    </recommendedName>
    <alternativeName>
        <fullName evidence="17">Alpha-NAC</fullName>
    </alternativeName>
    <alternativeName>
        <fullName evidence="6">Nascent polypeptide-associated complex subunit alpha</fullName>
    </alternativeName>
</protein>
<evidence type="ECO:0000256" key="12">
    <source>
        <dbReference type="ARBA" id="ARBA00022927"/>
    </source>
</evidence>
<feature type="compositionally biased region" description="Basic and acidic residues" evidence="19">
    <location>
        <begin position="1"/>
        <end position="21"/>
    </location>
</feature>
<dbReference type="GO" id="GO:0045259">
    <property type="term" value="C:proton-transporting ATP synthase complex"/>
    <property type="evidence" value="ECO:0007669"/>
    <property type="project" value="UniProtKB-KW"/>
</dbReference>
<dbReference type="InterPro" id="IPR002715">
    <property type="entry name" value="Nas_poly-pep-assoc_cplx_dom"/>
</dbReference>
<comment type="similarity">
    <text evidence="4">Belongs to the ATPase d subunit family.</text>
</comment>
<dbReference type="GO" id="GO:0005854">
    <property type="term" value="C:nascent polypeptide-associated complex"/>
    <property type="evidence" value="ECO:0007669"/>
    <property type="project" value="InterPro"/>
</dbReference>
<evidence type="ECO:0000256" key="2">
    <source>
        <dbReference type="ARBA" id="ARBA00004273"/>
    </source>
</evidence>
<evidence type="ECO:0000256" key="8">
    <source>
        <dbReference type="ARBA" id="ARBA00022448"/>
    </source>
</evidence>
<keyword evidence="8" id="KW-0813">Transport</keyword>
<dbReference type="GO" id="GO:0015078">
    <property type="term" value="F:proton transmembrane transporter activity"/>
    <property type="evidence" value="ECO:0007669"/>
    <property type="project" value="InterPro"/>
</dbReference>
<comment type="caution">
    <text evidence="21">The sequence shown here is derived from an EMBL/GenBank/DDBJ whole genome shotgun (WGS) entry which is preliminary data.</text>
</comment>
<keyword evidence="12" id="KW-0653">Protein transport</keyword>
<evidence type="ECO:0000256" key="14">
    <source>
        <dbReference type="ARBA" id="ARBA00023128"/>
    </source>
</evidence>
<keyword evidence="14" id="KW-0496">Mitochondrion</keyword>
<accession>A0A8H3IMX2</accession>
<evidence type="ECO:0000256" key="1">
    <source>
        <dbReference type="ARBA" id="ARBA00004123"/>
    </source>
</evidence>
<dbReference type="InterPro" id="IPR008689">
    <property type="entry name" value="ATP_synth_F0_dsu_mt"/>
</dbReference>
<keyword evidence="10" id="KW-0375">Hydrogen ion transport</keyword>
<dbReference type="GO" id="GO:0005634">
    <property type="term" value="C:nucleus"/>
    <property type="evidence" value="ECO:0007669"/>
    <property type="project" value="UniProtKB-SubCell"/>
</dbReference>
<evidence type="ECO:0000313" key="22">
    <source>
        <dbReference type="Proteomes" id="UP000664534"/>
    </source>
</evidence>
<dbReference type="PROSITE" id="PS51151">
    <property type="entry name" value="NAC_AB"/>
    <property type="match status" value="1"/>
</dbReference>
<keyword evidence="22" id="KW-1185">Reference proteome</keyword>
<dbReference type="CDD" id="cd22054">
    <property type="entry name" value="NAC_NACA"/>
    <property type="match status" value="1"/>
</dbReference>
<reference evidence="21" key="1">
    <citation type="submission" date="2021-03" db="EMBL/GenBank/DDBJ databases">
        <authorList>
            <person name="Tagirdzhanova G."/>
        </authorList>
    </citation>
    <scope>NUCLEOTIDE SEQUENCE</scope>
</reference>
<keyword evidence="16" id="KW-0066">ATP synthesis</keyword>
<name>A0A8H3IMX2_9LECA</name>
<dbReference type="Gene3D" id="2.20.70.30">
    <property type="entry name" value="Nascent polypeptide-associated complex domain"/>
    <property type="match status" value="1"/>
</dbReference>
<dbReference type="InterPro" id="IPR044034">
    <property type="entry name" value="NAC-like_UBA"/>
</dbReference>
<evidence type="ECO:0000256" key="19">
    <source>
        <dbReference type="SAM" id="MobiDB-lite"/>
    </source>
</evidence>
<sequence length="546" mass="59995">MSNPRIEELPDDQPLTKKGAEVDDASSSSDSDEADVAGGEGESGIPAGSNVTVHSRNEKKARKSISKLGLKHVPGITRVTLRRPKNILFVINSPDVYKSPSSNTWIIFGEAKIEDLSSQISDSALKNMTPSDNAGDSHAGHNHAAEGKGKAIEEAKKEEEEDDGEEVDDTGLEAKDIELVMAQASVSRKKAVKALKENDNDIVKYYSPSLIRLMVADKLPQLYHGAFNLKPRLCEVARSRLSTASTDGLCSGGDSTMAFVEHSPCPADWVYHSVLFSSYKKKHPVEYLRPSVAIIPNRVVFKIVVTLVAGATGIKARYLQSLSIVELLLAKTREEPQRRSPINSPSANINPLPLKSQTWQQEYVQPLASPCPFQACRSVALKLDWTKISTSLGLKGQTAASLQAFKKRNDDARRKVNLLSSQPQSVDFQHYRSTLNNMGIVDEIEGHLKAFKPATYDVGRQIKAIETFEVQAVKSAEETKGRVDGELRELEATLKNIETARPFEDLTVDEVAAARPDIDARTEQLVSKGRWHVPGYKEKFGDLSVL</sequence>
<evidence type="ECO:0000256" key="10">
    <source>
        <dbReference type="ARBA" id="ARBA00022781"/>
    </source>
</evidence>
<evidence type="ECO:0000256" key="7">
    <source>
        <dbReference type="ARBA" id="ARBA00021688"/>
    </source>
</evidence>
<evidence type="ECO:0000256" key="13">
    <source>
        <dbReference type="ARBA" id="ARBA00023065"/>
    </source>
</evidence>
<keyword evidence="11" id="KW-0999">Mitochondrion inner membrane</keyword>
<dbReference type="Proteomes" id="UP000664534">
    <property type="component" value="Unassembled WGS sequence"/>
</dbReference>
<organism evidence="21 22">
    <name type="scientific">Imshaugia aleurites</name>
    <dbReference type="NCBI Taxonomy" id="172621"/>
    <lineage>
        <taxon>Eukaryota</taxon>
        <taxon>Fungi</taxon>
        <taxon>Dikarya</taxon>
        <taxon>Ascomycota</taxon>
        <taxon>Pezizomycotina</taxon>
        <taxon>Lecanoromycetes</taxon>
        <taxon>OSLEUM clade</taxon>
        <taxon>Lecanoromycetidae</taxon>
        <taxon>Lecanorales</taxon>
        <taxon>Lecanorineae</taxon>
        <taxon>Parmeliaceae</taxon>
        <taxon>Imshaugia</taxon>
    </lineage>
</organism>
<evidence type="ECO:0000256" key="16">
    <source>
        <dbReference type="ARBA" id="ARBA00023310"/>
    </source>
</evidence>
<dbReference type="SMART" id="SM01407">
    <property type="entry name" value="NAC"/>
    <property type="match status" value="1"/>
</dbReference>
<evidence type="ECO:0000256" key="6">
    <source>
        <dbReference type="ARBA" id="ARBA00014437"/>
    </source>
</evidence>
<proteinExistence type="inferred from homology"/>
<feature type="domain" description="NAC-A/B" evidence="20">
    <location>
        <begin position="55"/>
        <end position="120"/>
    </location>
</feature>
<keyword evidence="9" id="KW-0138">CF(0)</keyword>
<feature type="compositionally biased region" description="Basic and acidic residues" evidence="19">
    <location>
        <begin position="143"/>
        <end position="158"/>
    </location>
</feature>